<evidence type="ECO:0000313" key="12">
    <source>
        <dbReference type="Proteomes" id="UP000001572"/>
    </source>
</evidence>
<dbReference type="PROSITE" id="PS00092">
    <property type="entry name" value="N6_MTASE"/>
    <property type="match status" value="1"/>
</dbReference>
<evidence type="ECO:0000256" key="6">
    <source>
        <dbReference type="ARBA" id="ARBA00022747"/>
    </source>
</evidence>
<proteinExistence type="inferred from homology"/>
<dbReference type="RefSeq" id="WP_012065091.1">
    <property type="nucleotide sequence ID" value="NC_009633.1"/>
</dbReference>
<keyword evidence="5" id="KW-0949">S-adenosyl-L-methionine</keyword>
<dbReference type="GO" id="GO:0008170">
    <property type="term" value="F:N-methyltransferase activity"/>
    <property type="evidence" value="ECO:0007669"/>
    <property type="project" value="InterPro"/>
</dbReference>
<dbReference type="Gene3D" id="1.20.1260.30">
    <property type="match status" value="2"/>
</dbReference>
<evidence type="ECO:0000256" key="1">
    <source>
        <dbReference type="ARBA" id="ARBA00006594"/>
    </source>
</evidence>
<evidence type="ECO:0000256" key="2">
    <source>
        <dbReference type="ARBA" id="ARBA00011900"/>
    </source>
</evidence>
<keyword evidence="4" id="KW-0808">Transferase</keyword>
<keyword evidence="12" id="KW-1185">Reference proteome</keyword>
<feature type="domain" description="N6 adenine-specific DNA methyltransferase N-terminal" evidence="10">
    <location>
        <begin position="10"/>
        <end position="113"/>
    </location>
</feature>
<dbReference type="Pfam" id="PF12161">
    <property type="entry name" value="HsdM_N"/>
    <property type="match status" value="1"/>
</dbReference>
<dbReference type="PANTHER" id="PTHR42933">
    <property type="entry name" value="SLR6095 PROTEIN"/>
    <property type="match status" value="1"/>
</dbReference>
<dbReference type="eggNOG" id="COG0286">
    <property type="taxonomic scope" value="Bacteria"/>
</dbReference>
<evidence type="ECO:0000256" key="5">
    <source>
        <dbReference type="ARBA" id="ARBA00022691"/>
    </source>
</evidence>
<feature type="coiled-coil region" evidence="8">
    <location>
        <begin position="865"/>
        <end position="892"/>
    </location>
</feature>
<dbReference type="EC" id="2.1.1.72" evidence="2"/>
<evidence type="ECO:0000256" key="4">
    <source>
        <dbReference type="ARBA" id="ARBA00022679"/>
    </source>
</evidence>
<dbReference type="SUPFAM" id="SSF53335">
    <property type="entry name" value="S-adenosyl-L-methionine-dependent methyltransferases"/>
    <property type="match status" value="1"/>
</dbReference>
<sequence length="897" mass="101433">MAVKKSELYSLLWEACNKLRGGVEPSRYKDYVLVLLFFKYVSDRYKGQRFAEFTVNEGASFEDLIAAKGKSDVGERVDKIIQKFLEENRLQGSLPDVSFNNPDELGSGKELVDKVSGLIAIFQNPAIDFKSNRASGDDIIGDAYEYFMMKFAQESGKSKGQFYTPSEVSRIIARLIGIGDIKQETGKKWTLHDPAAGSGSLLIRAADEAPTDEDGNSIVSIYGQEKYPDTAGLAKMNFILHNKGTGEIKSANTLANPAYKDDFGGLRKFDFIVMNPPFSDKDWTDGIKPSEDKFKRFDGYGIPPEKNGDYAWFLHVLKALDSQRGKAGIILPHGVLSRPNAEETIRKAVLDKRYIKGIVGLPANLFYGTGIPACIIIIDKEDADKREGIFMINASRGFKKDGNKNRLREQDIEKIVQTFINKEEIEGYSKFVTYKEILEQNEGNLNVPRYIQKIDDTLPQNIASHLKGGIPEIDINSIEKLWRISPALKKEIFTCVDEKHNVYNLVMSPNEIETVISEDENIKNEIENECGELFGTWRDAVKDSLLNINASTNPKELIRNMGIEILSDFESAQLLDNYHVYDFLLNYWNEKMQDDVYVIKASGYEAGREIEYVYAQKKAKDENGEEIKVDDTSKMKSFEGALISRQIIEREYFEAELLALNELIEKVTILESELDEMREEESGDEGLLVNALNEKGDGIPKSNLNKQIKELEGKKTSPVVNDITKLIELFEVDNTSEMEKIVKANSELMAYELINKNGSFGKAKLRAALKEANENAVIPEIYADEYNSLLAYQAKMIEKEEADKTIKEAQKALDDLVLAKYSALTIDEIKHLLFEKKWMTRLESDVTGAIEQVLNTLASRVILIAKRYEHTLAEIEEKTARSKEKVKSALERMGYTW</sequence>
<feature type="domain" description="DNA methylase adenine-specific" evidence="9">
    <location>
        <begin position="137"/>
        <end position="454"/>
    </location>
</feature>
<dbReference type="Proteomes" id="UP000001572">
    <property type="component" value="Chromosome"/>
</dbReference>
<keyword evidence="3 11" id="KW-0489">Methyltransferase</keyword>
<keyword evidence="6" id="KW-0680">Restriction system</keyword>
<evidence type="ECO:0000256" key="3">
    <source>
        <dbReference type="ARBA" id="ARBA00022603"/>
    </source>
</evidence>
<dbReference type="InterPro" id="IPR002052">
    <property type="entry name" value="DNA_methylase_N6_adenine_CS"/>
</dbReference>
<dbReference type="OrthoDB" id="9814572at2"/>
<organism evidence="11 12">
    <name type="scientific">Alkaliphilus metalliredigens (strain QYMF)</name>
    <dbReference type="NCBI Taxonomy" id="293826"/>
    <lineage>
        <taxon>Bacteria</taxon>
        <taxon>Bacillati</taxon>
        <taxon>Bacillota</taxon>
        <taxon>Clostridia</taxon>
        <taxon>Peptostreptococcales</taxon>
        <taxon>Natronincolaceae</taxon>
        <taxon>Alkaliphilus</taxon>
    </lineage>
</organism>
<evidence type="ECO:0000259" key="10">
    <source>
        <dbReference type="Pfam" id="PF12161"/>
    </source>
</evidence>
<dbReference type="InterPro" id="IPR022749">
    <property type="entry name" value="D12N6_MeTrfase_N"/>
</dbReference>
<dbReference type="Pfam" id="PF02384">
    <property type="entry name" value="N6_Mtase"/>
    <property type="match status" value="1"/>
</dbReference>
<dbReference type="STRING" id="293826.Amet_4058"/>
<dbReference type="GO" id="GO:0032259">
    <property type="term" value="P:methylation"/>
    <property type="evidence" value="ECO:0007669"/>
    <property type="project" value="UniProtKB-KW"/>
</dbReference>
<accession>A6TVC2</accession>
<comment type="similarity">
    <text evidence="1">Belongs to the N(4)/N(6)-methyltransferase family.</text>
</comment>
<dbReference type="PRINTS" id="PR00507">
    <property type="entry name" value="N12N6MTFRASE"/>
</dbReference>
<dbReference type="GO" id="GO:0009307">
    <property type="term" value="P:DNA restriction-modification system"/>
    <property type="evidence" value="ECO:0007669"/>
    <property type="project" value="UniProtKB-KW"/>
</dbReference>
<dbReference type="Gene3D" id="3.40.50.150">
    <property type="entry name" value="Vaccinia Virus protein VP39"/>
    <property type="match status" value="1"/>
</dbReference>
<evidence type="ECO:0000259" key="9">
    <source>
        <dbReference type="Pfam" id="PF02384"/>
    </source>
</evidence>
<dbReference type="GO" id="GO:0009007">
    <property type="term" value="F:site-specific DNA-methyltransferase (adenine-specific) activity"/>
    <property type="evidence" value="ECO:0007669"/>
    <property type="project" value="UniProtKB-EC"/>
</dbReference>
<evidence type="ECO:0000256" key="8">
    <source>
        <dbReference type="SAM" id="Coils"/>
    </source>
</evidence>
<dbReference type="EMBL" id="CP000724">
    <property type="protein sequence ID" value="ABR50140.1"/>
    <property type="molecule type" value="Genomic_DNA"/>
</dbReference>
<name>A6TVC2_ALKMQ</name>
<dbReference type="InterPro" id="IPR051537">
    <property type="entry name" value="DNA_Adenine_Mtase"/>
</dbReference>
<dbReference type="HOGENOM" id="CLU_013049_6_0_9"/>
<dbReference type="GO" id="GO:0003677">
    <property type="term" value="F:DNA binding"/>
    <property type="evidence" value="ECO:0007669"/>
    <property type="project" value="InterPro"/>
</dbReference>
<dbReference type="PANTHER" id="PTHR42933:SF3">
    <property type="entry name" value="TYPE I RESTRICTION ENZYME MJAVIII METHYLASE SUBUNIT"/>
    <property type="match status" value="1"/>
</dbReference>
<dbReference type="KEGG" id="amt:Amet_4058"/>
<dbReference type="AlphaFoldDB" id="A6TVC2"/>
<feature type="coiled-coil region" evidence="8">
    <location>
        <begin position="792"/>
        <end position="819"/>
    </location>
</feature>
<dbReference type="InterPro" id="IPR029063">
    <property type="entry name" value="SAM-dependent_MTases_sf"/>
</dbReference>
<evidence type="ECO:0000313" key="11">
    <source>
        <dbReference type="EMBL" id="ABR50140.1"/>
    </source>
</evidence>
<dbReference type="InterPro" id="IPR038333">
    <property type="entry name" value="T1MK-like_N_sf"/>
</dbReference>
<dbReference type="REBASE" id="15427">
    <property type="entry name" value="M.AmeQORF4058P"/>
</dbReference>
<comment type="catalytic activity">
    <reaction evidence="7">
        <text>a 2'-deoxyadenosine in DNA + S-adenosyl-L-methionine = an N(6)-methyl-2'-deoxyadenosine in DNA + S-adenosyl-L-homocysteine + H(+)</text>
        <dbReference type="Rhea" id="RHEA:15197"/>
        <dbReference type="Rhea" id="RHEA-COMP:12418"/>
        <dbReference type="Rhea" id="RHEA-COMP:12419"/>
        <dbReference type="ChEBI" id="CHEBI:15378"/>
        <dbReference type="ChEBI" id="CHEBI:57856"/>
        <dbReference type="ChEBI" id="CHEBI:59789"/>
        <dbReference type="ChEBI" id="CHEBI:90615"/>
        <dbReference type="ChEBI" id="CHEBI:90616"/>
        <dbReference type="EC" id="2.1.1.72"/>
    </reaction>
</comment>
<evidence type="ECO:0000256" key="7">
    <source>
        <dbReference type="ARBA" id="ARBA00047942"/>
    </source>
</evidence>
<reference evidence="12" key="1">
    <citation type="journal article" date="2016" name="Genome Announc.">
        <title>Complete genome sequence of Alkaliphilus metalliredigens strain QYMF, an alkaliphilic and metal-reducing bacterium isolated from borax-contaminated leachate ponds.</title>
        <authorList>
            <person name="Hwang C."/>
            <person name="Copeland A."/>
            <person name="Lucas S."/>
            <person name="Lapidus A."/>
            <person name="Barry K."/>
            <person name="Detter J.C."/>
            <person name="Glavina Del Rio T."/>
            <person name="Hammon N."/>
            <person name="Israni S."/>
            <person name="Dalin E."/>
            <person name="Tice H."/>
            <person name="Pitluck S."/>
            <person name="Chertkov O."/>
            <person name="Brettin T."/>
            <person name="Bruce D."/>
            <person name="Han C."/>
            <person name="Schmutz J."/>
            <person name="Larimer F."/>
            <person name="Land M.L."/>
            <person name="Hauser L."/>
            <person name="Kyrpides N."/>
            <person name="Mikhailova N."/>
            <person name="Ye Q."/>
            <person name="Zhou J."/>
            <person name="Richardson P."/>
            <person name="Fields M.W."/>
        </authorList>
    </citation>
    <scope>NUCLEOTIDE SEQUENCE [LARGE SCALE GENOMIC DNA]</scope>
    <source>
        <strain evidence="12">QYMF</strain>
    </source>
</reference>
<dbReference type="InterPro" id="IPR003356">
    <property type="entry name" value="DNA_methylase_A-5"/>
</dbReference>
<keyword evidence="8" id="KW-0175">Coiled coil</keyword>
<gene>
    <name evidence="11" type="ordered locus">Amet_4058</name>
</gene>
<protein>
    <recommendedName>
        <fullName evidence="2">site-specific DNA-methyltransferase (adenine-specific)</fullName>
        <ecNumber evidence="2">2.1.1.72</ecNumber>
    </recommendedName>
</protein>